<protein>
    <submittedName>
        <fullName evidence="2">Uncharacterized protein</fullName>
    </submittedName>
</protein>
<keyword evidence="1" id="KW-0472">Membrane</keyword>
<evidence type="ECO:0000256" key="1">
    <source>
        <dbReference type="SAM" id="Phobius"/>
    </source>
</evidence>
<name>A0A2M4DKH2_ANODA</name>
<feature type="transmembrane region" description="Helical" evidence="1">
    <location>
        <begin position="99"/>
        <end position="118"/>
    </location>
</feature>
<evidence type="ECO:0000313" key="2">
    <source>
        <dbReference type="EMBL" id="MBW78034.1"/>
    </source>
</evidence>
<reference evidence="2" key="1">
    <citation type="submission" date="2018-01" db="EMBL/GenBank/DDBJ databases">
        <title>An insight into the sialome of Amazonian anophelines.</title>
        <authorList>
            <person name="Ribeiro J.M."/>
            <person name="Scarpassa V."/>
            <person name="Calvo E."/>
        </authorList>
    </citation>
    <scope>NUCLEOTIDE SEQUENCE</scope>
</reference>
<sequence length="136" mass="14918">MFNACSGLRASLGFYSFSYSLELLLLFFVCLSISFASLFSATFYCASVHGHIKVEMRMVVVVVLCGAARAGCVAAKIFPPSCTTRFSFRSSVQPNPTNFPALSFSFLRILSFPSAFIFHSRLPSRVAASRRAFPST</sequence>
<proteinExistence type="predicted"/>
<feature type="transmembrane region" description="Helical" evidence="1">
    <location>
        <begin position="23"/>
        <end position="46"/>
    </location>
</feature>
<feature type="transmembrane region" description="Helical" evidence="1">
    <location>
        <begin position="58"/>
        <end position="79"/>
    </location>
</feature>
<organism evidence="2">
    <name type="scientific">Anopheles darlingi</name>
    <name type="common">Mosquito</name>
    <dbReference type="NCBI Taxonomy" id="43151"/>
    <lineage>
        <taxon>Eukaryota</taxon>
        <taxon>Metazoa</taxon>
        <taxon>Ecdysozoa</taxon>
        <taxon>Arthropoda</taxon>
        <taxon>Hexapoda</taxon>
        <taxon>Insecta</taxon>
        <taxon>Pterygota</taxon>
        <taxon>Neoptera</taxon>
        <taxon>Endopterygota</taxon>
        <taxon>Diptera</taxon>
        <taxon>Nematocera</taxon>
        <taxon>Culicoidea</taxon>
        <taxon>Culicidae</taxon>
        <taxon>Anophelinae</taxon>
        <taxon>Anopheles</taxon>
    </lineage>
</organism>
<dbReference type="EMBL" id="GGFL01013856">
    <property type="protein sequence ID" value="MBW78034.1"/>
    <property type="molecule type" value="Transcribed_RNA"/>
</dbReference>
<keyword evidence="1" id="KW-1133">Transmembrane helix</keyword>
<dbReference type="AlphaFoldDB" id="A0A2M4DKH2"/>
<accession>A0A2M4DKH2</accession>
<keyword evidence="1" id="KW-0812">Transmembrane</keyword>